<evidence type="ECO:0000259" key="3">
    <source>
        <dbReference type="SMART" id="SM01359"/>
    </source>
</evidence>
<dbReference type="InterPro" id="IPR021868">
    <property type="entry name" value="Alpha_2_Macroglob_MG3"/>
</dbReference>
<proteinExistence type="inferred from homology"/>
<dbReference type="RefSeq" id="WP_183983464.1">
    <property type="nucleotide sequence ID" value="NZ_JACIEV010000004.1"/>
</dbReference>
<dbReference type="InterPro" id="IPR041246">
    <property type="entry name" value="Bact_MG10"/>
</dbReference>
<gene>
    <name evidence="5" type="ORF">GGQ80_001559</name>
</gene>
<evidence type="ECO:0000313" key="5">
    <source>
        <dbReference type="EMBL" id="MBB4153653.1"/>
    </source>
</evidence>
<dbReference type="Pfam" id="PF01835">
    <property type="entry name" value="MG2"/>
    <property type="match status" value="1"/>
</dbReference>
<dbReference type="EMBL" id="JACIEV010000004">
    <property type="protein sequence ID" value="MBB4153653.1"/>
    <property type="molecule type" value="Genomic_DNA"/>
</dbReference>
<organism evidence="5 6">
    <name type="scientific">Sphingomonas jinjuensis</name>
    <dbReference type="NCBI Taxonomy" id="535907"/>
    <lineage>
        <taxon>Bacteria</taxon>
        <taxon>Pseudomonadati</taxon>
        <taxon>Pseudomonadota</taxon>
        <taxon>Alphaproteobacteria</taxon>
        <taxon>Sphingomonadales</taxon>
        <taxon>Sphingomonadaceae</taxon>
        <taxon>Sphingomonas</taxon>
    </lineage>
</organism>
<evidence type="ECO:0000259" key="4">
    <source>
        <dbReference type="SMART" id="SM01360"/>
    </source>
</evidence>
<feature type="domain" description="Alpha-2-macroglobulin bait region" evidence="3">
    <location>
        <begin position="1028"/>
        <end position="1205"/>
    </location>
</feature>
<dbReference type="Pfam" id="PF00207">
    <property type="entry name" value="A2M"/>
    <property type="match status" value="1"/>
</dbReference>
<feature type="domain" description="Alpha-2-macroglobulin" evidence="4">
    <location>
        <begin position="1266"/>
        <end position="1356"/>
    </location>
</feature>
<dbReference type="InterPro" id="IPR001599">
    <property type="entry name" value="Macroglobln_a2"/>
</dbReference>
<reference evidence="5 6" key="1">
    <citation type="submission" date="2020-08" db="EMBL/GenBank/DDBJ databases">
        <title>Genomic Encyclopedia of Type Strains, Phase IV (KMG-IV): sequencing the most valuable type-strain genomes for metagenomic binning, comparative biology and taxonomic classification.</title>
        <authorList>
            <person name="Goeker M."/>
        </authorList>
    </citation>
    <scope>NUCLEOTIDE SEQUENCE [LARGE SCALE GENOMIC DNA]</scope>
    <source>
        <strain evidence="5 6">YC6723</strain>
    </source>
</reference>
<dbReference type="Proteomes" id="UP000529795">
    <property type="component" value="Unassembled WGS sequence"/>
</dbReference>
<dbReference type="Pfam" id="PF17973">
    <property type="entry name" value="bMG10"/>
    <property type="match status" value="1"/>
</dbReference>
<dbReference type="InterPro" id="IPR002890">
    <property type="entry name" value="MG2"/>
</dbReference>
<evidence type="ECO:0000256" key="1">
    <source>
        <dbReference type="ARBA" id="ARBA00010556"/>
    </source>
</evidence>
<dbReference type="Pfam" id="PF11974">
    <property type="entry name" value="bMG3"/>
    <property type="match status" value="1"/>
</dbReference>
<dbReference type="GO" id="GO:0004866">
    <property type="term" value="F:endopeptidase inhibitor activity"/>
    <property type="evidence" value="ECO:0007669"/>
    <property type="project" value="InterPro"/>
</dbReference>
<comment type="similarity">
    <text evidence="1">Belongs to the protease inhibitor I39 (alpha-2-macroglobulin) family. Bacterial alpha-2-macroglobulin subfamily.</text>
</comment>
<keyword evidence="6" id="KW-1185">Reference proteome</keyword>
<evidence type="ECO:0000313" key="6">
    <source>
        <dbReference type="Proteomes" id="UP000529795"/>
    </source>
</evidence>
<dbReference type="InterPro" id="IPR011625">
    <property type="entry name" value="A2M_N_BRD"/>
</dbReference>
<sequence>MAARRWLAAWAALMVPVAAFGGASPEVIMAQPGVGDGAVERFTLRFNVAMVPLGDPRAAAPMKTDCAGQGRWVDQQTWVYEFAAPLDGAQKCSFEAVPGLKSVGGYTLTGQTKFEIDAGGPVVRSILPDAGGTQIEEEQTFLIATSVPALRQSIAANAYCAVEGIGEKIPVDVLPADVPARLLTAMSSSDYDAYYFLDKALVPFALLKPDAAMRFRQSAKLPAGDSAAARAKALANVVAVKCRRPLPPGQDVALVWSGRITGQSGKVAGADQRFDFKVRKPFTARFECSRINAAAGCNPVEPAYVRFSDKVPRAMAAAVRIRLPDGREIAPTLSKDEQHQATLSDVSFAKPLPFATKAEVILPANVRDESGRALTNAARFPLAVRFDSAPPLVKFAADFGILEAKQGGVLPVTVRAVEPALQGKRIGVGGRTLRVGSDDGEVARWLRTVDKAGEDDIDTVRNDDGEVIRSTNNTGARSILPAGIGEALSVPLPGKGRDFEVVGIPLGKPGFYVVELASPVLGRALLGRDAPRYVATAALVTNMAVHFKWGRERSLAWVTSLDTGRPVAGALVTITDSCTGAKLMHGTTDRSGGVLTAPGLPAPETYGSCEGENHPLMVSARAGDDFSFALTSWGDGIRPWDFELPYGYSAPGEQLHTVFDRTLLRQGETIHMKHILRQAVGAGFRIPVGFKGTLTLAHRGSDTRFELPLTIDGRGNGETSWTAPKGAPMGDYDLTVTVEGRTIASDQSFEVDEFRLPTMRATVTGPDRPAVVPKSLPLDLFVGYLSGGGAANLPVDLRVGWFRHSGTPEGYDNYSFGGRPVTEGVTALDNGGDDEASPLPPTQTLPATLGADGTARTSIDVPALDGLTDMRVEMDYQDADGEVLTASKLIPIHPSAVQLGIRTDGWLMKQDDLRLRFVALGLDGKPLKGRKINVALYSREVLTARRRLIGGFYAYDNQVRTTKLAQGCTATTDELGLATCRIDPGVSGEVFAVATTADDDGQVARAVTSTWLVGDDAWWFGGDNGDRMDVVPEKQSYAAGETARFQVRMPFRKATALVTVEREGVLSSFVTDLSGSDPVVEVKMPGSFAPDVYVSVMAVRGRIEPGWGGWFRRIAEKIGLVARSEPAPEQTALVDLAKPAYRLGIAKVKVGWEAHRLNVAVKAAQPAYGPRESAAVMVQVRAPDGKPAAAADVAFVAVDEALLQLSPNDSWDVLTALMGERPLSVLTATAQMQVVGKRHYGRKAVEAGGGGGDAAAALNRENFQPVLLWRGHLPLDAQGRAKVMVPLSDALSSFKLVAIATDGAQLYGTGSTSVRTRQDLSIYPGVPPLVRAGDWFAAGFTLRNGSAKPMTVTATAELSPRVAQGRPITVTIPAGGAVPVAWNLSVPAGLTNLRWQVSARAADGRAADRVTVTQDVVPAVPVEVWAQALMRVGADTQVPIAPPVGALAGRGSVDVRLADTLAPPMAGVREYMARYPYDCFEQQLSRQVVFDDLAGWRALSGEIPTYQAENGLLRYFPSPLIRGSEALTSYVLAVTAEAGWPLPEEPKRRMVQALTSVIDGRLRSEDYGDVRLQKLAAFTALARAGAATPAMIGQMGMAPAEMPTANLADYIVALDRLGAAPQRAQAEAVLRSRLVYEGTRLDLTDAGSTAWWLMQSGDEAAIKAASVAVGRPGWQDEAPKMMVGVASRQQRGHWDTTPANAWGALLVRRFAAAYPAQAIQGTTTLSLAGRQVAKGWPLAEAKVVASFALPSGQTPLLLRQAGGDGPWATVSVKAAVPLRQPLFAGYRLTKQVTVVQARVPGRFTRGDVLRVTLTVEASAERSWVVVSDPVPPGATIVGALGGQSAMLAEGGPQDASAPSYVERGREAWRGYFAWMPRGKTVMSYTVRLNGAGRFSLPPSVVEAMYSPAIRAAVPNAAVTVGQR</sequence>
<dbReference type="SMART" id="SM01360">
    <property type="entry name" value="A2M"/>
    <property type="match status" value="1"/>
</dbReference>
<comment type="caution">
    <text evidence="5">The sequence shown here is derived from an EMBL/GenBank/DDBJ whole genome shotgun (WGS) entry which is preliminary data.</text>
</comment>
<dbReference type="InterPro" id="IPR051802">
    <property type="entry name" value="YfhM-like"/>
</dbReference>
<dbReference type="Pfam" id="PF07703">
    <property type="entry name" value="A2M_BRD"/>
    <property type="match status" value="1"/>
</dbReference>
<evidence type="ECO:0008006" key="7">
    <source>
        <dbReference type="Google" id="ProtNLM"/>
    </source>
</evidence>
<keyword evidence="2" id="KW-0732">Signal</keyword>
<protein>
    <recommendedName>
        <fullName evidence="7">Alpha-2-macroglobulin</fullName>
    </recommendedName>
</protein>
<dbReference type="PANTHER" id="PTHR40094:SF1">
    <property type="entry name" value="UBIQUITIN DOMAIN-CONTAINING PROTEIN"/>
    <property type="match status" value="1"/>
</dbReference>
<evidence type="ECO:0000256" key="2">
    <source>
        <dbReference type="SAM" id="SignalP"/>
    </source>
</evidence>
<name>A0A840F2S9_9SPHN</name>
<feature type="chain" id="PRO_5032587462" description="Alpha-2-macroglobulin" evidence="2">
    <location>
        <begin position="22"/>
        <end position="1923"/>
    </location>
</feature>
<accession>A0A840F2S9</accession>
<dbReference type="SMART" id="SM01359">
    <property type="entry name" value="A2M_N_2"/>
    <property type="match status" value="1"/>
</dbReference>
<dbReference type="PANTHER" id="PTHR40094">
    <property type="entry name" value="ALPHA-2-MACROGLOBULIN HOMOLOG"/>
    <property type="match status" value="1"/>
</dbReference>
<feature type="signal peptide" evidence="2">
    <location>
        <begin position="1"/>
        <end position="21"/>
    </location>
</feature>